<sequence length="260" mass="26876">MEAAKHTAGVQQNRPVALVTGASHGIGAATARLLAAEGFDVCVNFLSDADAAAKVVADCEAAGARAVAVRGNVGDREDVRQLFARCDKTLGRVSCLVNNAGIIGRACRLEELQPEELERTFAVNTYGVVYCTQEAARRMSTRHGGNGGTIVNMSSLAAALGSPNEYIHYAASKGAVETITAGTGKELAPEGIRVNAIRVGTTNTRIHLEGGNPERPAKIAALTPMGRIAEPEDIARAALWLASPGSGFITGTVITVAGGL</sequence>
<dbReference type="CDD" id="cd05233">
    <property type="entry name" value="SDR_c"/>
    <property type="match status" value="1"/>
</dbReference>
<proteinExistence type="inferred from homology"/>
<dbReference type="InterPro" id="IPR057326">
    <property type="entry name" value="KR_dom"/>
</dbReference>
<dbReference type="InterPro" id="IPR036291">
    <property type="entry name" value="NAD(P)-bd_dom_sf"/>
</dbReference>
<dbReference type="Proteomes" id="UP000535501">
    <property type="component" value="Unassembled WGS sequence"/>
</dbReference>
<protein>
    <submittedName>
        <fullName evidence="4">NAD(P)-dependent dehydrogenase (Short-subunit alcohol dehydrogenase family)</fullName>
    </submittedName>
</protein>
<organism evidence="4 5">
    <name type="scientific">Pseudorhizobium flavum</name>
    <dbReference type="NCBI Taxonomy" id="1335061"/>
    <lineage>
        <taxon>Bacteria</taxon>
        <taxon>Pseudomonadati</taxon>
        <taxon>Pseudomonadota</taxon>
        <taxon>Alphaproteobacteria</taxon>
        <taxon>Hyphomicrobiales</taxon>
        <taxon>Rhizobiaceae</taxon>
        <taxon>Rhizobium/Agrobacterium group</taxon>
        <taxon>Pseudorhizobium</taxon>
    </lineage>
</organism>
<dbReference type="InterPro" id="IPR020904">
    <property type="entry name" value="Sc_DH/Rdtase_CS"/>
</dbReference>
<reference evidence="4 5" key="1">
    <citation type="submission" date="2020-08" db="EMBL/GenBank/DDBJ databases">
        <title>Genomic Encyclopedia of Type Strains, Phase IV (KMG-IV): sequencing the most valuable type-strain genomes for metagenomic binning, comparative biology and taxonomic classification.</title>
        <authorList>
            <person name="Goeker M."/>
        </authorList>
    </citation>
    <scope>NUCLEOTIDE SEQUENCE [LARGE SCALE GENOMIC DNA]</scope>
    <source>
        <strain evidence="4 5">DSM 102134</strain>
    </source>
</reference>
<keyword evidence="5" id="KW-1185">Reference proteome</keyword>
<dbReference type="RefSeq" id="WP_077548039.1">
    <property type="nucleotide sequence ID" value="NZ_JACHEJ010000008.1"/>
</dbReference>
<dbReference type="InterPro" id="IPR002347">
    <property type="entry name" value="SDR_fam"/>
</dbReference>
<evidence type="ECO:0000313" key="5">
    <source>
        <dbReference type="Proteomes" id="UP000535501"/>
    </source>
</evidence>
<evidence type="ECO:0000256" key="2">
    <source>
        <dbReference type="ARBA" id="ARBA00023002"/>
    </source>
</evidence>
<keyword evidence="2" id="KW-0560">Oxidoreductase</keyword>
<dbReference type="PROSITE" id="PS00061">
    <property type="entry name" value="ADH_SHORT"/>
    <property type="match status" value="1"/>
</dbReference>
<dbReference type="PRINTS" id="PR00080">
    <property type="entry name" value="SDRFAMILY"/>
</dbReference>
<gene>
    <name evidence="4" type="ORF">HNQ75_003225</name>
</gene>
<dbReference type="SUPFAM" id="SSF51735">
    <property type="entry name" value="NAD(P)-binding Rossmann-fold domains"/>
    <property type="match status" value="1"/>
</dbReference>
<feature type="domain" description="Ketoreductase" evidence="3">
    <location>
        <begin position="15"/>
        <end position="222"/>
    </location>
</feature>
<comment type="caution">
    <text evidence="4">The sequence shown here is derived from an EMBL/GenBank/DDBJ whole genome shotgun (WGS) entry which is preliminary data.</text>
</comment>
<evidence type="ECO:0000259" key="3">
    <source>
        <dbReference type="SMART" id="SM00822"/>
    </source>
</evidence>
<dbReference type="GO" id="GO:0016491">
    <property type="term" value="F:oxidoreductase activity"/>
    <property type="evidence" value="ECO:0007669"/>
    <property type="project" value="UniProtKB-KW"/>
</dbReference>
<dbReference type="Gene3D" id="3.40.50.720">
    <property type="entry name" value="NAD(P)-binding Rossmann-like Domain"/>
    <property type="match status" value="1"/>
</dbReference>
<name>A0A7W9YZF2_9HYPH</name>
<dbReference type="EMBL" id="JACHEJ010000008">
    <property type="protein sequence ID" value="MBB6181240.1"/>
    <property type="molecule type" value="Genomic_DNA"/>
</dbReference>
<dbReference type="PANTHER" id="PTHR43639:SF1">
    <property type="entry name" value="SHORT-CHAIN DEHYDROGENASE_REDUCTASE FAMILY PROTEIN"/>
    <property type="match status" value="1"/>
</dbReference>
<dbReference type="PRINTS" id="PR00081">
    <property type="entry name" value="GDHRDH"/>
</dbReference>
<dbReference type="Pfam" id="PF13561">
    <property type="entry name" value="adh_short_C2"/>
    <property type="match status" value="1"/>
</dbReference>
<evidence type="ECO:0000313" key="4">
    <source>
        <dbReference type="EMBL" id="MBB6181240.1"/>
    </source>
</evidence>
<accession>A0A7W9YZF2</accession>
<dbReference type="AlphaFoldDB" id="A0A7W9YZF2"/>
<evidence type="ECO:0000256" key="1">
    <source>
        <dbReference type="ARBA" id="ARBA00006484"/>
    </source>
</evidence>
<comment type="similarity">
    <text evidence="1">Belongs to the short-chain dehydrogenases/reductases (SDR) family.</text>
</comment>
<dbReference type="SMART" id="SM00822">
    <property type="entry name" value="PKS_KR"/>
    <property type="match status" value="1"/>
</dbReference>
<dbReference type="PANTHER" id="PTHR43639">
    <property type="entry name" value="OXIDOREDUCTASE, SHORT-CHAIN DEHYDROGENASE/REDUCTASE FAMILY (AFU_ORTHOLOGUE AFUA_5G02870)"/>
    <property type="match status" value="1"/>
</dbReference>
<dbReference type="FunFam" id="3.40.50.720:FF:000084">
    <property type="entry name" value="Short-chain dehydrogenase reductase"/>
    <property type="match status" value="1"/>
</dbReference>